<keyword evidence="2" id="KW-1185">Reference proteome</keyword>
<dbReference type="GeneID" id="100377477"/>
<feature type="compositionally biased region" description="Basic and acidic residues" evidence="1">
    <location>
        <begin position="162"/>
        <end position="202"/>
    </location>
</feature>
<evidence type="ECO:0000256" key="1">
    <source>
        <dbReference type="SAM" id="MobiDB-lite"/>
    </source>
</evidence>
<dbReference type="RefSeq" id="XP_006818002.1">
    <property type="nucleotide sequence ID" value="XM_006817939.1"/>
</dbReference>
<gene>
    <name evidence="3" type="primary">LOC100377477</name>
</gene>
<feature type="compositionally biased region" description="Polar residues" evidence="1">
    <location>
        <begin position="1"/>
        <end position="19"/>
    </location>
</feature>
<protein>
    <submittedName>
        <fullName evidence="3">DnaJ homolog subfamily C member 8-like</fullName>
    </submittedName>
</protein>
<dbReference type="Proteomes" id="UP000694865">
    <property type="component" value="Unplaced"/>
</dbReference>
<evidence type="ECO:0000313" key="2">
    <source>
        <dbReference type="Proteomes" id="UP000694865"/>
    </source>
</evidence>
<feature type="region of interest" description="Disordered" evidence="1">
    <location>
        <begin position="162"/>
        <end position="236"/>
    </location>
</feature>
<proteinExistence type="predicted"/>
<reference evidence="3" key="1">
    <citation type="submission" date="2025-08" db="UniProtKB">
        <authorList>
            <consortium name="RefSeq"/>
        </authorList>
    </citation>
    <scope>IDENTIFICATION</scope>
    <source>
        <tissue evidence="3">Testes</tissue>
    </source>
</reference>
<feature type="compositionally biased region" description="Basic and acidic residues" evidence="1">
    <location>
        <begin position="222"/>
        <end position="236"/>
    </location>
</feature>
<dbReference type="InterPro" id="IPR042858">
    <property type="entry name" value="DNAJC8"/>
</dbReference>
<dbReference type="PANTHER" id="PTHR15606">
    <property type="entry name" value="DNAJ HOMOLOG SUBFAMILY C MEMBER 8/LIPOPOLYSACCHARIDE SPECIFIC RESPONSE-7-RELATED"/>
    <property type="match status" value="1"/>
</dbReference>
<organism evidence="2 3">
    <name type="scientific">Saccoglossus kowalevskii</name>
    <name type="common">Acorn worm</name>
    <dbReference type="NCBI Taxonomy" id="10224"/>
    <lineage>
        <taxon>Eukaryota</taxon>
        <taxon>Metazoa</taxon>
        <taxon>Hemichordata</taxon>
        <taxon>Enteropneusta</taxon>
        <taxon>Harrimaniidae</taxon>
        <taxon>Saccoglossus</taxon>
    </lineage>
</organism>
<evidence type="ECO:0000313" key="3">
    <source>
        <dbReference type="RefSeq" id="XP_006818002.1"/>
    </source>
</evidence>
<feature type="region of interest" description="Disordered" evidence="1">
    <location>
        <begin position="1"/>
        <end position="22"/>
    </location>
</feature>
<name>A0ABM0MDB1_SACKO</name>
<dbReference type="PANTHER" id="PTHR15606:SF4">
    <property type="entry name" value="DNAJ HOMOLOG SUBFAMILY C MEMBER 8"/>
    <property type="match status" value="1"/>
</dbReference>
<sequence>MATLKNTFSESSSFEQPPNANEDGVFKEFMTEVKEIEKRDSVLTPTQQIDRLLRPGATYFNLNPFEVGSPLFIGHNAIFLLALNKAWKTIEDDKLYERCLEIIAEAKEKTEYMMTEKRKKLKKEGLQTVIDEDDEQKYAHAVWVQTCKLFADLERQRRQLEERDMQERKRQREGEIETEEKEEREKEWQEKWEESRDSRVDSWRSWSAGGKPGKAKKKKKTLRAEFKPPKHKAETR</sequence>
<accession>A0ABM0MDB1</accession>